<evidence type="ECO:0000313" key="1">
    <source>
        <dbReference type="EMBL" id="VTZ61056.1"/>
    </source>
</evidence>
<organism evidence="1">
    <name type="scientific">Sinorhizobium medicae</name>
    <dbReference type="NCBI Taxonomy" id="110321"/>
    <lineage>
        <taxon>Bacteria</taxon>
        <taxon>Pseudomonadati</taxon>
        <taxon>Pseudomonadota</taxon>
        <taxon>Alphaproteobacteria</taxon>
        <taxon>Hyphomicrobiales</taxon>
        <taxon>Rhizobiaceae</taxon>
        <taxon>Sinorhizobium/Ensifer group</taxon>
        <taxon>Sinorhizobium</taxon>
    </lineage>
</organism>
<accession>A0A508WUH8</accession>
<name>A0A508WUH8_9HYPH</name>
<protein>
    <submittedName>
        <fullName evidence="1">Uncharacterized protein</fullName>
    </submittedName>
</protein>
<reference evidence="1" key="1">
    <citation type="submission" date="2019-06" db="EMBL/GenBank/DDBJ databases">
        <authorList>
            <person name="Le Quere A."/>
            <person name="Colella S."/>
        </authorList>
    </citation>
    <scope>NUCLEOTIDE SEQUENCE</scope>
    <source>
        <strain evidence="1">EmedicaeMD41</strain>
    </source>
</reference>
<dbReference type="Proteomes" id="UP000507954">
    <property type="component" value="Unassembled WGS sequence"/>
</dbReference>
<proteinExistence type="predicted"/>
<dbReference type="EMBL" id="CABFNB010000088">
    <property type="protein sequence ID" value="VTZ61056.1"/>
    <property type="molecule type" value="Genomic_DNA"/>
</dbReference>
<gene>
    <name evidence="1" type="ORF">EMEDMD4_230057</name>
</gene>
<dbReference type="AlphaFoldDB" id="A0A508WUH8"/>
<sequence>MRGKQSFTDAGQLGLTVRALRVFDGRRLISHDGPTRTVGAADAGLQLVEVHVAACR</sequence>